<dbReference type="AlphaFoldDB" id="A0A7D5GEC0"/>
<name>A0A7D5GEC0_9EURY</name>
<feature type="region of interest" description="Disordered" evidence="1">
    <location>
        <begin position="206"/>
        <end position="226"/>
    </location>
</feature>
<dbReference type="OrthoDB" id="339333at2157"/>
<evidence type="ECO:0000256" key="1">
    <source>
        <dbReference type="SAM" id="MobiDB-lite"/>
    </source>
</evidence>
<sequence>MEYFAVAVRWLRLADDGLTGKHRVLTESVAPTMRAAEADGDVAFWMHSFWDASGRYDAPTLRLIVGTEGDPAESAAAVAEALEAHGVPADAYDVDADFEAERLRRFWGDHLDDWALAKAALSDLAVAAVEDDLGESFAFHRTVNRPGHVWANMLGCTYLDEAAMYVALARGYLQLLNHGEGPEGGPVADALAHLDAAAAGLPDPMQELNTTELGAANASGTRTPRR</sequence>
<evidence type="ECO:0000313" key="3">
    <source>
        <dbReference type="Proteomes" id="UP000509750"/>
    </source>
</evidence>
<dbReference type="EMBL" id="CP058529">
    <property type="protein sequence ID" value="QLG26830.1"/>
    <property type="molecule type" value="Genomic_DNA"/>
</dbReference>
<keyword evidence="3" id="KW-1185">Reference proteome</keyword>
<dbReference type="RefSeq" id="WP_179168405.1">
    <property type="nucleotide sequence ID" value="NZ_CP058529.1"/>
</dbReference>
<gene>
    <name evidence="2" type="ORF">HUG10_04420</name>
</gene>
<reference evidence="2 3" key="1">
    <citation type="submission" date="2020-07" db="EMBL/GenBank/DDBJ databases">
        <title>Gai3-2, isolated from salt lake.</title>
        <authorList>
            <person name="Cui H."/>
            <person name="Shi X."/>
        </authorList>
    </citation>
    <scope>NUCLEOTIDE SEQUENCE [LARGE SCALE GENOMIC DNA]</scope>
    <source>
        <strain evidence="2 3">Gai3-2</strain>
    </source>
</reference>
<organism evidence="2 3">
    <name type="scientific">Halorarum halophilum</name>
    <dbReference type="NCBI Taxonomy" id="2743090"/>
    <lineage>
        <taxon>Archaea</taxon>
        <taxon>Methanobacteriati</taxon>
        <taxon>Methanobacteriota</taxon>
        <taxon>Stenosarchaea group</taxon>
        <taxon>Halobacteria</taxon>
        <taxon>Halobacteriales</taxon>
        <taxon>Haloferacaceae</taxon>
        <taxon>Halorarum</taxon>
    </lineage>
</organism>
<dbReference type="Proteomes" id="UP000509750">
    <property type="component" value="Chromosome"/>
</dbReference>
<dbReference type="KEGG" id="halg:HUG10_04420"/>
<proteinExistence type="predicted"/>
<feature type="compositionally biased region" description="Polar residues" evidence="1">
    <location>
        <begin position="207"/>
        <end position="226"/>
    </location>
</feature>
<dbReference type="GeneID" id="56028051"/>
<accession>A0A7D5GEC0</accession>
<evidence type="ECO:0000313" key="2">
    <source>
        <dbReference type="EMBL" id="QLG26830.1"/>
    </source>
</evidence>
<protein>
    <submittedName>
        <fullName evidence="2">Uncharacterized protein</fullName>
    </submittedName>
</protein>